<feature type="compositionally biased region" description="Polar residues" evidence="1">
    <location>
        <begin position="88"/>
        <end position="100"/>
    </location>
</feature>
<keyword evidence="3" id="KW-1185">Reference proteome</keyword>
<dbReference type="AlphaFoldDB" id="A0A0D2EKM5"/>
<dbReference type="OrthoDB" id="5377009at2759"/>
<dbReference type="STRING" id="215243.A0A0D2EKM5"/>
<reference evidence="2 3" key="1">
    <citation type="submission" date="2015-01" db="EMBL/GenBank/DDBJ databases">
        <title>The Genome Sequence of Exophiala oligosperma CBS72588.</title>
        <authorList>
            <consortium name="The Broad Institute Genomics Platform"/>
            <person name="Cuomo C."/>
            <person name="de Hoog S."/>
            <person name="Gorbushina A."/>
            <person name="Stielow B."/>
            <person name="Teixiera M."/>
            <person name="Abouelleil A."/>
            <person name="Chapman S.B."/>
            <person name="Priest M."/>
            <person name="Young S.K."/>
            <person name="Wortman J."/>
            <person name="Nusbaum C."/>
            <person name="Birren B."/>
        </authorList>
    </citation>
    <scope>NUCLEOTIDE SEQUENCE [LARGE SCALE GENOMIC DNA]</scope>
    <source>
        <strain evidence="2 3">CBS 72588</strain>
    </source>
</reference>
<evidence type="ECO:0000256" key="1">
    <source>
        <dbReference type="SAM" id="MobiDB-lite"/>
    </source>
</evidence>
<dbReference type="VEuPathDB" id="FungiDB:PV06_01030"/>
<feature type="region of interest" description="Disordered" evidence="1">
    <location>
        <begin position="88"/>
        <end position="107"/>
    </location>
</feature>
<feature type="region of interest" description="Disordered" evidence="1">
    <location>
        <begin position="1"/>
        <end position="46"/>
    </location>
</feature>
<evidence type="ECO:0000313" key="3">
    <source>
        <dbReference type="Proteomes" id="UP000053342"/>
    </source>
</evidence>
<dbReference type="Proteomes" id="UP000053342">
    <property type="component" value="Unassembled WGS sequence"/>
</dbReference>
<gene>
    <name evidence="2" type="ORF">PV06_01030</name>
</gene>
<dbReference type="EMBL" id="KN847332">
    <property type="protein sequence ID" value="KIW48449.1"/>
    <property type="molecule type" value="Genomic_DNA"/>
</dbReference>
<feature type="compositionally biased region" description="Basic and acidic residues" evidence="1">
    <location>
        <begin position="157"/>
        <end position="169"/>
    </location>
</feature>
<name>A0A0D2EKM5_9EURO</name>
<evidence type="ECO:0000313" key="2">
    <source>
        <dbReference type="EMBL" id="KIW48449.1"/>
    </source>
</evidence>
<proteinExistence type="predicted"/>
<accession>A0A0D2EKM5</accession>
<protein>
    <submittedName>
        <fullName evidence="2">Uncharacterized protein</fullName>
    </submittedName>
</protein>
<organism evidence="2 3">
    <name type="scientific">Exophiala oligosperma</name>
    <dbReference type="NCBI Taxonomy" id="215243"/>
    <lineage>
        <taxon>Eukaryota</taxon>
        <taxon>Fungi</taxon>
        <taxon>Dikarya</taxon>
        <taxon>Ascomycota</taxon>
        <taxon>Pezizomycotina</taxon>
        <taxon>Eurotiomycetes</taxon>
        <taxon>Chaetothyriomycetidae</taxon>
        <taxon>Chaetothyriales</taxon>
        <taxon>Herpotrichiellaceae</taxon>
        <taxon>Exophiala</taxon>
    </lineage>
</organism>
<feature type="compositionally biased region" description="Polar residues" evidence="1">
    <location>
        <begin position="147"/>
        <end position="156"/>
    </location>
</feature>
<feature type="region of interest" description="Disordered" evidence="1">
    <location>
        <begin position="124"/>
        <end position="176"/>
    </location>
</feature>
<sequence length="444" mass="49260">MSRDNFQGGLGQPPQRLSPCLDVDDNTTAISLPPPLPTRGHQRSRTAVELPPLFARTQSSSPTRASTFLPFLRPQSTRSLSPERISVAETTAESTVSGDPSVTKKRTTGAVERLASWFEGSSEPVNITLVPSPRKEKTDPLVETENMDNIFSASQGSREDNLTRRRPQERPTNASTSRFSFFRKSTVSVPHETLGEDELVNMNVEEALYPHGRPDEYSPAAFKNLEQNAEGTIRRFQHAYTEQQLSLRQTTSTKNVQSDELEAAQTRNEHLKMQLQEMAERATEQERMIAQLRSELAAQQSSLATFRSQQQQSVRMVSDDGSNEPDSTTPRSRYRRKRSSDISTSGESELGSDVSSVVSVFSEPLSSVPSRTTSIIASPVSKISTIGGREQDCPNCHGMHTNEAWDVMNVMRAESTALKQRITQLESAQDDALDFLSGLRLTGR</sequence>
<dbReference type="HOGENOM" id="CLU_042069_0_0_1"/>
<feature type="compositionally biased region" description="Low complexity" evidence="1">
    <location>
        <begin position="345"/>
        <end position="354"/>
    </location>
</feature>
<dbReference type="GeneID" id="27353104"/>
<dbReference type="RefSeq" id="XP_016268665.1">
    <property type="nucleotide sequence ID" value="XM_016401612.1"/>
</dbReference>
<feature type="region of interest" description="Disordered" evidence="1">
    <location>
        <begin position="302"/>
        <end position="354"/>
    </location>
</feature>